<evidence type="ECO:0000256" key="7">
    <source>
        <dbReference type="ARBA" id="ARBA00022840"/>
    </source>
</evidence>
<keyword evidence="4" id="KW-0808">Transferase</keyword>
<evidence type="ECO:0000256" key="8">
    <source>
        <dbReference type="ARBA" id="ARBA00023012"/>
    </source>
</evidence>
<dbReference type="SUPFAM" id="SSF55874">
    <property type="entry name" value="ATPase domain of HSP90 chaperone/DNA topoisomerase II/histidine kinase"/>
    <property type="match status" value="1"/>
</dbReference>
<sequence>MNDLRRIHDRWRRLDVTLRDAPLAVLLAGASLVPAFAGYGTQIGGLPNRPLDAPAFAVIVLECVPLVVRRRRPGVCVWLVAVGFALDQFLGYHTVAGTALLLALVSAGAHLDRRRRLTAVLLSVGYLLFVLVLVRLGSTERPDDLIFFYLALALGWAVGAWLRHTRSIEAERRHRIAVDTRTAERTRIARELHDVVTHHVTAMVVQAESARYLTADPERLDQALTAVTGTGRRAITDLRQLLDLLDPGHGSAPVAPQPTDLSALVRQARDAGQPVELIEQGTAPDGLDSAESTAYRVVQEALTNAMKYAHGRATVVRISHHTREISVEVITEGSAAVPTSPGGSGRGLRGLDERVQILGGDFTAGSQPNGGFVVRASIPTGDPT</sequence>
<dbReference type="AlphaFoldDB" id="A0A1H2AE56"/>
<feature type="transmembrane region" description="Helical" evidence="9">
    <location>
        <begin position="146"/>
        <end position="162"/>
    </location>
</feature>
<dbReference type="Proteomes" id="UP000199103">
    <property type="component" value="Chromosome I"/>
</dbReference>
<dbReference type="Gene3D" id="3.30.565.10">
    <property type="entry name" value="Histidine kinase-like ATPase, C-terminal domain"/>
    <property type="match status" value="1"/>
</dbReference>
<feature type="domain" description="DUF7134" evidence="12">
    <location>
        <begin position="10"/>
        <end position="164"/>
    </location>
</feature>
<protein>
    <recommendedName>
        <fullName evidence="2">histidine kinase</fullName>
        <ecNumber evidence="2">2.7.13.3</ecNumber>
    </recommendedName>
</protein>
<dbReference type="InterPro" id="IPR003594">
    <property type="entry name" value="HATPase_dom"/>
</dbReference>
<dbReference type="Pfam" id="PF02518">
    <property type="entry name" value="HATPase_c"/>
    <property type="match status" value="1"/>
</dbReference>
<dbReference type="GO" id="GO:0005524">
    <property type="term" value="F:ATP binding"/>
    <property type="evidence" value="ECO:0007669"/>
    <property type="project" value="UniProtKB-KW"/>
</dbReference>
<keyword evidence="14" id="KW-1185">Reference proteome</keyword>
<feature type="transmembrane region" description="Helical" evidence="9">
    <location>
        <begin position="21"/>
        <end position="39"/>
    </location>
</feature>
<dbReference type="PANTHER" id="PTHR24421">
    <property type="entry name" value="NITRATE/NITRITE SENSOR PROTEIN NARX-RELATED"/>
    <property type="match status" value="1"/>
</dbReference>
<dbReference type="EMBL" id="LT629772">
    <property type="protein sequence ID" value="SDT44119.1"/>
    <property type="molecule type" value="Genomic_DNA"/>
</dbReference>
<dbReference type="GO" id="GO:0000155">
    <property type="term" value="F:phosphorelay sensor kinase activity"/>
    <property type="evidence" value="ECO:0007669"/>
    <property type="project" value="InterPro"/>
</dbReference>
<accession>A0A1H2AE56</accession>
<dbReference type="EC" id="2.7.13.3" evidence="2"/>
<evidence type="ECO:0000256" key="5">
    <source>
        <dbReference type="ARBA" id="ARBA00022741"/>
    </source>
</evidence>
<keyword evidence="8" id="KW-0902">Two-component regulatory system</keyword>
<evidence type="ECO:0000256" key="6">
    <source>
        <dbReference type="ARBA" id="ARBA00022777"/>
    </source>
</evidence>
<dbReference type="STRING" id="630515.SAMN04489812_5858"/>
<evidence type="ECO:0000256" key="4">
    <source>
        <dbReference type="ARBA" id="ARBA00022679"/>
    </source>
</evidence>
<feature type="domain" description="Signal transduction histidine kinase subgroup 3 dimerisation and phosphoacceptor" evidence="11">
    <location>
        <begin position="184"/>
        <end position="248"/>
    </location>
</feature>
<evidence type="ECO:0000256" key="3">
    <source>
        <dbReference type="ARBA" id="ARBA00022553"/>
    </source>
</evidence>
<feature type="transmembrane region" description="Helical" evidence="9">
    <location>
        <begin position="75"/>
        <end position="105"/>
    </location>
</feature>
<keyword evidence="7" id="KW-0067">ATP-binding</keyword>
<dbReference type="PANTHER" id="PTHR24421:SF10">
    <property type="entry name" value="NITRATE_NITRITE SENSOR PROTEIN NARQ"/>
    <property type="match status" value="1"/>
</dbReference>
<keyword evidence="3" id="KW-0597">Phosphoprotein</keyword>
<evidence type="ECO:0000256" key="1">
    <source>
        <dbReference type="ARBA" id="ARBA00000085"/>
    </source>
</evidence>
<dbReference type="GO" id="GO:0016020">
    <property type="term" value="C:membrane"/>
    <property type="evidence" value="ECO:0007669"/>
    <property type="project" value="InterPro"/>
</dbReference>
<dbReference type="InterPro" id="IPR011712">
    <property type="entry name" value="Sig_transdc_His_kin_sub3_dim/P"/>
</dbReference>
<dbReference type="Pfam" id="PF23539">
    <property type="entry name" value="DUF7134"/>
    <property type="match status" value="1"/>
</dbReference>
<dbReference type="InterPro" id="IPR050482">
    <property type="entry name" value="Sensor_HK_TwoCompSys"/>
</dbReference>
<dbReference type="Gene3D" id="1.20.5.1930">
    <property type="match status" value="1"/>
</dbReference>
<evidence type="ECO:0000256" key="9">
    <source>
        <dbReference type="SAM" id="Phobius"/>
    </source>
</evidence>
<keyword evidence="9" id="KW-1133">Transmembrane helix</keyword>
<evidence type="ECO:0000313" key="14">
    <source>
        <dbReference type="Proteomes" id="UP000199103"/>
    </source>
</evidence>
<keyword evidence="9" id="KW-0472">Membrane</keyword>
<dbReference type="Pfam" id="PF07730">
    <property type="entry name" value="HisKA_3"/>
    <property type="match status" value="1"/>
</dbReference>
<feature type="domain" description="Histidine kinase/HSP90-like ATPase" evidence="10">
    <location>
        <begin position="292"/>
        <end position="380"/>
    </location>
</feature>
<feature type="transmembrane region" description="Helical" evidence="9">
    <location>
        <begin position="117"/>
        <end position="134"/>
    </location>
</feature>
<dbReference type="InterPro" id="IPR036890">
    <property type="entry name" value="HATPase_C_sf"/>
</dbReference>
<gene>
    <name evidence="13" type="ORF">SAMN04489812_5858</name>
</gene>
<evidence type="ECO:0000259" key="11">
    <source>
        <dbReference type="Pfam" id="PF07730"/>
    </source>
</evidence>
<name>A0A1H2AE56_9ACTN</name>
<proteinExistence type="predicted"/>
<keyword evidence="9" id="KW-0812">Transmembrane</keyword>
<dbReference type="CDD" id="cd16917">
    <property type="entry name" value="HATPase_UhpB-NarQ-NarX-like"/>
    <property type="match status" value="1"/>
</dbReference>
<keyword evidence="6 13" id="KW-0418">Kinase</keyword>
<dbReference type="OrthoDB" id="227596at2"/>
<evidence type="ECO:0000256" key="2">
    <source>
        <dbReference type="ARBA" id="ARBA00012438"/>
    </source>
</evidence>
<evidence type="ECO:0000259" key="12">
    <source>
        <dbReference type="Pfam" id="PF23539"/>
    </source>
</evidence>
<reference evidence="13 14" key="1">
    <citation type="submission" date="2016-10" db="EMBL/GenBank/DDBJ databases">
        <authorList>
            <person name="de Groot N.N."/>
        </authorList>
    </citation>
    <scope>NUCLEOTIDE SEQUENCE [LARGE SCALE GENOMIC DNA]</scope>
    <source>
        <strain evidence="13 14">DSM 21800</strain>
    </source>
</reference>
<comment type="catalytic activity">
    <reaction evidence="1">
        <text>ATP + protein L-histidine = ADP + protein N-phospho-L-histidine.</text>
        <dbReference type="EC" id="2.7.13.3"/>
    </reaction>
</comment>
<organism evidence="13 14">
    <name type="scientific">Microlunatus soli</name>
    <dbReference type="NCBI Taxonomy" id="630515"/>
    <lineage>
        <taxon>Bacteria</taxon>
        <taxon>Bacillati</taxon>
        <taxon>Actinomycetota</taxon>
        <taxon>Actinomycetes</taxon>
        <taxon>Propionibacteriales</taxon>
        <taxon>Propionibacteriaceae</taxon>
        <taxon>Microlunatus</taxon>
    </lineage>
</organism>
<evidence type="ECO:0000313" key="13">
    <source>
        <dbReference type="EMBL" id="SDT44119.1"/>
    </source>
</evidence>
<keyword evidence="5" id="KW-0547">Nucleotide-binding</keyword>
<dbReference type="InterPro" id="IPR055558">
    <property type="entry name" value="DUF7134"/>
</dbReference>
<dbReference type="RefSeq" id="WP_091530692.1">
    <property type="nucleotide sequence ID" value="NZ_LT629772.1"/>
</dbReference>
<dbReference type="GO" id="GO:0046983">
    <property type="term" value="F:protein dimerization activity"/>
    <property type="evidence" value="ECO:0007669"/>
    <property type="project" value="InterPro"/>
</dbReference>
<evidence type="ECO:0000259" key="10">
    <source>
        <dbReference type="Pfam" id="PF02518"/>
    </source>
</evidence>